<dbReference type="SUPFAM" id="SSF54197">
    <property type="entry name" value="HIT-like"/>
    <property type="match status" value="1"/>
</dbReference>
<dbReference type="AlphaFoldDB" id="A0A7S7SL73"/>
<dbReference type="Gene3D" id="3.30.428.30">
    <property type="entry name" value="HIT family - CDH-like"/>
    <property type="match status" value="1"/>
</dbReference>
<evidence type="ECO:0008006" key="4">
    <source>
        <dbReference type="Google" id="ProtNLM"/>
    </source>
</evidence>
<keyword evidence="3" id="KW-1185">Reference proteome</keyword>
<sequence length="182" mass="20387">MPRLSCLAVLLCAWAWPAAADVSGCACDPKNPETLKVRECSLCAEAEKQPADVPFFVLKDVNPRKPNRWLVLPRVHGEGPHPIHDLPKAQRDALWKFAVATAKEKIGDGWGLAYNSWHVRTQCHLHIHVGRYITAAENSRFVVVRRPEEFPAPEHSGVFIHPVKGGFHVHTGERIMETALVR</sequence>
<keyword evidence="1" id="KW-0732">Signal</keyword>
<dbReference type="RefSeq" id="WP_194450756.1">
    <property type="nucleotide sequence ID" value="NZ_CP063849.1"/>
</dbReference>
<evidence type="ECO:0000313" key="2">
    <source>
        <dbReference type="EMBL" id="QOY89094.1"/>
    </source>
</evidence>
<dbReference type="KEGG" id="pfer:IRI77_03800"/>
<evidence type="ECO:0000313" key="3">
    <source>
        <dbReference type="Proteomes" id="UP000593892"/>
    </source>
</evidence>
<dbReference type="EMBL" id="CP063849">
    <property type="protein sequence ID" value="QOY89094.1"/>
    <property type="molecule type" value="Genomic_DNA"/>
</dbReference>
<dbReference type="InterPro" id="IPR036265">
    <property type="entry name" value="HIT-like_sf"/>
</dbReference>
<name>A0A7S7SL73_PALFE</name>
<proteinExistence type="predicted"/>
<gene>
    <name evidence="2" type="ORF">IRI77_03800</name>
</gene>
<organism evidence="2 3">
    <name type="scientific">Paludibaculum fermentans</name>
    <dbReference type="NCBI Taxonomy" id="1473598"/>
    <lineage>
        <taxon>Bacteria</taxon>
        <taxon>Pseudomonadati</taxon>
        <taxon>Acidobacteriota</taxon>
        <taxon>Terriglobia</taxon>
        <taxon>Bryobacterales</taxon>
        <taxon>Bryobacteraceae</taxon>
        <taxon>Paludibaculum</taxon>
    </lineage>
</organism>
<protein>
    <recommendedName>
        <fullName evidence="4">HIT domain-containing protein</fullName>
    </recommendedName>
</protein>
<accession>A0A7S7SL73</accession>
<dbReference type="Proteomes" id="UP000593892">
    <property type="component" value="Chromosome"/>
</dbReference>
<evidence type="ECO:0000256" key="1">
    <source>
        <dbReference type="SAM" id="SignalP"/>
    </source>
</evidence>
<reference evidence="2 3" key="1">
    <citation type="submission" date="2020-10" db="EMBL/GenBank/DDBJ databases">
        <title>Complete genome sequence of Paludibaculum fermentans P105T, a facultatively anaerobic acidobacterium capable of dissimilatory Fe(III) reduction.</title>
        <authorList>
            <person name="Dedysh S.N."/>
            <person name="Beletsky A.V."/>
            <person name="Kulichevskaya I.S."/>
            <person name="Mardanov A.V."/>
            <person name="Ravin N.V."/>
        </authorList>
    </citation>
    <scope>NUCLEOTIDE SEQUENCE [LARGE SCALE GENOMIC DNA]</scope>
    <source>
        <strain evidence="2 3">P105</strain>
    </source>
</reference>
<feature type="chain" id="PRO_5033052972" description="HIT domain-containing protein" evidence="1">
    <location>
        <begin position="21"/>
        <end position="182"/>
    </location>
</feature>
<feature type="signal peptide" evidence="1">
    <location>
        <begin position="1"/>
        <end position="20"/>
    </location>
</feature>